<dbReference type="OrthoDB" id="2484410at2759"/>
<keyword evidence="2" id="KW-1185">Reference proteome</keyword>
<reference evidence="1" key="1">
    <citation type="submission" date="2021-06" db="EMBL/GenBank/DDBJ databases">
        <authorList>
            <person name="Kallberg Y."/>
            <person name="Tangrot J."/>
            <person name="Rosling A."/>
        </authorList>
    </citation>
    <scope>NUCLEOTIDE SEQUENCE</scope>
    <source>
        <strain evidence="1">IN212</strain>
    </source>
</reference>
<comment type="caution">
    <text evidence="1">The sequence shown here is derived from an EMBL/GenBank/DDBJ whole genome shotgun (WGS) entry which is preliminary data.</text>
</comment>
<name>A0A9N9PGY0_9GLOM</name>
<sequence>RSKFNKLILSDIAIHLVFTSIYTGQIGNLIGIAPFAGIGQNNENIGVNELNAQQLMNHYKIPVARDLAKKTQNDITPANILKNSEKLDNLELKDNFDILATYYDEISCDNT</sequence>
<dbReference type="AlphaFoldDB" id="A0A9N9PGY0"/>
<evidence type="ECO:0000313" key="2">
    <source>
        <dbReference type="Proteomes" id="UP000789396"/>
    </source>
</evidence>
<gene>
    <name evidence="1" type="ORF">RFULGI_LOCUS19533</name>
</gene>
<dbReference type="EMBL" id="CAJVPZ010097933">
    <property type="protein sequence ID" value="CAG8819730.1"/>
    <property type="molecule type" value="Genomic_DNA"/>
</dbReference>
<feature type="non-terminal residue" evidence="1">
    <location>
        <position position="1"/>
    </location>
</feature>
<accession>A0A9N9PGY0</accession>
<dbReference type="Proteomes" id="UP000789396">
    <property type="component" value="Unassembled WGS sequence"/>
</dbReference>
<feature type="non-terminal residue" evidence="1">
    <location>
        <position position="111"/>
    </location>
</feature>
<evidence type="ECO:0000313" key="1">
    <source>
        <dbReference type="EMBL" id="CAG8819730.1"/>
    </source>
</evidence>
<proteinExistence type="predicted"/>
<organism evidence="1 2">
    <name type="scientific">Racocetra fulgida</name>
    <dbReference type="NCBI Taxonomy" id="60492"/>
    <lineage>
        <taxon>Eukaryota</taxon>
        <taxon>Fungi</taxon>
        <taxon>Fungi incertae sedis</taxon>
        <taxon>Mucoromycota</taxon>
        <taxon>Glomeromycotina</taxon>
        <taxon>Glomeromycetes</taxon>
        <taxon>Diversisporales</taxon>
        <taxon>Gigasporaceae</taxon>
        <taxon>Racocetra</taxon>
    </lineage>
</organism>
<protein>
    <submittedName>
        <fullName evidence="1">5003_t:CDS:1</fullName>
    </submittedName>
</protein>